<feature type="compositionally biased region" description="Basic and acidic residues" evidence="3">
    <location>
        <begin position="539"/>
        <end position="552"/>
    </location>
</feature>
<dbReference type="AlphaFoldDB" id="A0A8T2S1F9"/>
<feature type="region of interest" description="Disordered" evidence="3">
    <location>
        <begin position="491"/>
        <end position="644"/>
    </location>
</feature>
<keyword evidence="6" id="KW-1185">Reference proteome</keyword>
<dbReference type="Proteomes" id="UP000825935">
    <property type="component" value="Chromosome 23"/>
</dbReference>
<feature type="region of interest" description="Disordered" evidence="3">
    <location>
        <begin position="47"/>
        <end position="114"/>
    </location>
</feature>
<evidence type="ECO:0000313" key="6">
    <source>
        <dbReference type="Proteomes" id="UP000825935"/>
    </source>
</evidence>
<dbReference type="PROSITE" id="PS50014">
    <property type="entry name" value="BROMODOMAIN_2"/>
    <property type="match status" value="1"/>
</dbReference>
<gene>
    <name evidence="5" type="ORF">KP509_23G031600</name>
</gene>
<evidence type="ECO:0000256" key="2">
    <source>
        <dbReference type="PROSITE-ProRule" id="PRU00035"/>
    </source>
</evidence>
<dbReference type="InterPro" id="IPR018359">
    <property type="entry name" value="Bromodomain_CS"/>
</dbReference>
<dbReference type="Gene3D" id="1.20.920.10">
    <property type="entry name" value="Bromodomain-like"/>
    <property type="match status" value="1"/>
</dbReference>
<evidence type="ECO:0000259" key="4">
    <source>
        <dbReference type="PROSITE" id="PS50014"/>
    </source>
</evidence>
<evidence type="ECO:0000256" key="1">
    <source>
        <dbReference type="ARBA" id="ARBA00023117"/>
    </source>
</evidence>
<reference evidence="5 6" key="1">
    <citation type="submission" date="2021-08" db="EMBL/GenBank/DDBJ databases">
        <title>WGS assembly of Ceratopteris richardii.</title>
        <authorList>
            <person name="Marchant D.B."/>
            <person name="Chen G."/>
            <person name="Jenkins J."/>
            <person name="Shu S."/>
            <person name="Leebens-Mack J."/>
            <person name="Grimwood J."/>
            <person name="Schmutz J."/>
            <person name="Soltis P."/>
            <person name="Soltis D."/>
            <person name="Chen Z.-H."/>
        </authorList>
    </citation>
    <scope>NUCLEOTIDE SEQUENCE [LARGE SCALE GENOMIC DNA]</scope>
    <source>
        <strain evidence="5">Whitten #5841</strain>
        <tissue evidence="5">Leaf</tissue>
    </source>
</reference>
<dbReference type="PROSITE" id="PS00633">
    <property type="entry name" value="BROMODOMAIN_1"/>
    <property type="match status" value="1"/>
</dbReference>
<name>A0A8T2S1F9_CERRI</name>
<feature type="compositionally biased region" description="Basic and acidic residues" evidence="3">
    <location>
        <begin position="444"/>
        <end position="456"/>
    </location>
</feature>
<feature type="compositionally biased region" description="Polar residues" evidence="3">
    <location>
        <begin position="66"/>
        <end position="84"/>
    </location>
</feature>
<dbReference type="InterPro" id="IPR036427">
    <property type="entry name" value="Bromodomain-like_sf"/>
</dbReference>
<evidence type="ECO:0000313" key="5">
    <source>
        <dbReference type="EMBL" id="KAH7301548.1"/>
    </source>
</evidence>
<dbReference type="PRINTS" id="PR00503">
    <property type="entry name" value="BROMODOMAIN"/>
</dbReference>
<dbReference type="EMBL" id="CM035428">
    <property type="protein sequence ID" value="KAH7301548.1"/>
    <property type="molecule type" value="Genomic_DNA"/>
</dbReference>
<dbReference type="InterPro" id="IPR001487">
    <property type="entry name" value="Bromodomain"/>
</dbReference>
<accession>A0A8T2S1F9</accession>
<dbReference type="Pfam" id="PF00439">
    <property type="entry name" value="Bromodomain"/>
    <property type="match status" value="1"/>
</dbReference>
<dbReference type="SUPFAM" id="SSF47370">
    <property type="entry name" value="Bromodomain"/>
    <property type="match status" value="1"/>
</dbReference>
<feature type="region of interest" description="Disordered" evidence="3">
    <location>
        <begin position="131"/>
        <end position="178"/>
    </location>
</feature>
<feature type="domain" description="Bromo" evidence="4">
    <location>
        <begin position="194"/>
        <end position="267"/>
    </location>
</feature>
<organism evidence="5 6">
    <name type="scientific">Ceratopteris richardii</name>
    <name type="common">Triangle waterfern</name>
    <dbReference type="NCBI Taxonomy" id="49495"/>
    <lineage>
        <taxon>Eukaryota</taxon>
        <taxon>Viridiplantae</taxon>
        <taxon>Streptophyta</taxon>
        <taxon>Embryophyta</taxon>
        <taxon>Tracheophyta</taxon>
        <taxon>Polypodiopsida</taxon>
        <taxon>Polypodiidae</taxon>
        <taxon>Polypodiales</taxon>
        <taxon>Pteridineae</taxon>
        <taxon>Pteridaceae</taxon>
        <taxon>Parkerioideae</taxon>
        <taxon>Ceratopteris</taxon>
    </lineage>
</organism>
<feature type="compositionally biased region" description="Acidic residues" evidence="3">
    <location>
        <begin position="628"/>
        <end position="637"/>
    </location>
</feature>
<feature type="compositionally biased region" description="Polar residues" evidence="3">
    <location>
        <begin position="411"/>
        <end position="421"/>
    </location>
</feature>
<dbReference type="PANTHER" id="PTHR47809:SF2">
    <property type="entry name" value="DNA-BINDING BROMODOMAIN-CONTAINING PROTEIN"/>
    <property type="match status" value="1"/>
</dbReference>
<protein>
    <recommendedName>
        <fullName evidence="4">Bromo domain-containing protein</fullName>
    </recommendedName>
</protein>
<feature type="region of interest" description="Disordered" evidence="3">
    <location>
        <begin position="407"/>
        <end position="475"/>
    </location>
</feature>
<feature type="compositionally biased region" description="Polar residues" evidence="3">
    <location>
        <begin position="157"/>
        <end position="169"/>
    </location>
</feature>
<proteinExistence type="predicted"/>
<feature type="compositionally biased region" description="Basic and acidic residues" evidence="3">
    <location>
        <begin position="94"/>
        <end position="106"/>
    </location>
</feature>
<feature type="compositionally biased region" description="Basic and acidic residues" evidence="3">
    <location>
        <begin position="515"/>
        <end position="530"/>
    </location>
</feature>
<feature type="compositionally biased region" description="Basic and acidic residues" evidence="3">
    <location>
        <begin position="591"/>
        <end position="627"/>
    </location>
</feature>
<sequence length="721" mass="80649">MTKVKVKGSFLSKPVDRGRHAADDYLIDEDDYERVDLASKPSFLPFVNPTNKGKRGPRVALRPSLRDSSGLQSSDSALGTSSSKASDDENDIEESVRNHPEKHRVIVDNTTNDSVRRGSVRVKVMPSKFRESQLPGYPVSEGRSPLKKKHAGPSFESIGSKQTNVSRDYSSADPHKEHVENELSRALTVVKKIMRMEAAEPFNVPVDPVALGIPDYFDIVKKPMDLGTICKNLERGGKYRSSRDVYEDVQLVWTNCRIYNQKGDPILDLLARVKKNFMKYWTAAKLYTEKSPGNFKSQASSETEFGGASFKQTEIHDDIDYGRSKKINKFGKESQSPAPPIAKPVTGQLEQSMIENKPSRMLPPEFIGGFRRDQEFISNTMTDELDSYYSTREGPKVISFYRTHKKKKLEQQGSDYPTEPSSKAYEQEEQKPGMRGLMPMKHSSLSDKPSKQKEVDSQTTPGKSRRVSGTGHHKADCSCVVCTGVRRKLAREGKLPSHLVNPAATTELPPTQERILVRLKTEGSGDKLKVPDGSGSGQKTKDKRDSQKRNEIDGEQSEPSLLKRVKVDDSEMISMDTDLQRGIEGDEALISEEKKVSVKEEGKGYSESEGKLESGKTGYDEDFKGGEEVDERDDGVQNDEQLTDLLDTETERQEGGVKYYKASYEMPLRKINPSILQVSSKLFGSGSSWGYGRSLRRHLSRSFPENPIHSCISQLLNPKVT</sequence>
<dbReference type="PANTHER" id="PTHR47809">
    <property type="entry name" value="DNA-BINDING BROMODOMAIN-CONTAINING PROTEIN"/>
    <property type="match status" value="1"/>
</dbReference>
<dbReference type="SMART" id="SM00297">
    <property type="entry name" value="BROMO"/>
    <property type="match status" value="1"/>
</dbReference>
<dbReference type="OrthoDB" id="1913335at2759"/>
<evidence type="ECO:0000256" key="3">
    <source>
        <dbReference type="SAM" id="MobiDB-lite"/>
    </source>
</evidence>
<keyword evidence="1 2" id="KW-0103">Bromodomain</keyword>
<comment type="caution">
    <text evidence="5">The sequence shown here is derived from an EMBL/GenBank/DDBJ whole genome shotgun (WGS) entry which is preliminary data.</text>
</comment>